<dbReference type="AlphaFoldDB" id="A0A2T6ANE2"/>
<evidence type="ECO:0000313" key="2">
    <source>
        <dbReference type="Proteomes" id="UP000244174"/>
    </source>
</evidence>
<organism evidence="1 2">
    <name type="scientific">Christiangramia gaetbulicola</name>
    <dbReference type="NCBI Taxonomy" id="703340"/>
    <lineage>
        <taxon>Bacteria</taxon>
        <taxon>Pseudomonadati</taxon>
        <taxon>Bacteroidota</taxon>
        <taxon>Flavobacteriia</taxon>
        <taxon>Flavobacteriales</taxon>
        <taxon>Flavobacteriaceae</taxon>
        <taxon>Christiangramia</taxon>
    </lineage>
</organism>
<evidence type="ECO:0000313" key="1">
    <source>
        <dbReference type="EMBL" id="PTX45333.1"/>
    </source>
</evidence>
<protein>
    <recommendedName>
        <fullName evidence="3">Glycosyl transferase family 1</fullName>
    </recommendedName>
</protein>
<dbReference type="RefSeq" id="WP_211307595.1">
    <property type="nucleotide sequence ID" value="NZ_QBKQ01000001.1"/>
</dbReference>
<dbReference type="EMBL" id="QBKQ01000001">
    <property type="protein sequence ID" value="PTX45333.1"/>
    <property type="molecule type" value="Genomic_DNA"/>
</dbReference>
<proteinExistence type="predicted"/>
<dbReference type="Proteomes" id="UP000244174">
    <property type="component" value="Unassembled WGS sequence"/>
</dbReference>
<sequence length="363" mass="42992">MNILFLNASIPNYLIDGLFHGLRSLTDITVVDVPRMDYMYEDASVEDLQKTGSRGNTLYKILPEEKQIRGKRTYWLADIEKYDHIIFTDIFEQCDLFNYIYKSLRKEKRSRISIIDGYDSSSRFPFFHNSFNLKVRPWSYFYNFNNVNVFKREFENTGELYGIRKGSFPVLNKIASKILSIPSRQYKISMSIPESHIENISFKNKTQDFINYNIDDELNEIFNELPVAEAGVWKPSFEKQEDYYNDIKNSKFGITTRRLGWDCLRHYEYAAKGAILCFKNLEQKNEICAPFGLDETNCIPYTTKDDLLFKIKSKTIGELEGIQKNQYEWIRRYTTKNVAKDFLLHLSNIREVPKRTVVDFRFW</sequence>
<accession>A0A2T6ANE2</accession>
<gene>
    <name evidence="1" type="ORF">C8P64_1328</name>
</gene>
<name>A0A2T6ANE2_9FLAO</name>
<evidence type="ECO:0008006" key="3">
    <source>
        <dbReference type="Google" id="ProtNLM"/>
    </source>
</evidence>
<keyword evidence="2" id="KW-1185">Reference proteome</keyword>
<comment type="caution">
    <text evidence="1">The sequence shown here is derived from an EMBL/GenBank/DDBJ whole genome shotgun (WGS) entry which is preliminary data.</text>
</comment>
<reference evidence="1 2" key="1">
    <citation type="submission" date="2018-04" db="EMBL/GenBank/DDBJ databases">
        <title>Genomic Encyclopedia of Archaeal and Bacterial Type Strains, Phase II (KMG-II): from individual species to whole genera.</title>
        <authorList>
            <person name="Goeker M."/>
        </authorList>
    </citation>
    <scope>NUCLEOTIDE SEQUENCE [LARGE SCALE GENOMIC DNA]</scope>
    <source>
        <strain evidence="1 2">DSM 23082</strain>
    </source>
</reference>